<dbReference type="InterPro" id="IPR001563">
    <property type="entry name" value="Peptidase_S10"/>
</dbReference>
<dbReference type="Pfam" id="PF00450">
    <property type="entry name" value="Peptidase_S10"/>
    <property type="match status" value="1"/>
</dbReference>
<dbReference type="Gene3D" id="3.40.50.1820">
    <property type="entry name" value="alpha/beta hydrolase"/>
    <property type="match status" value="2"/>
</dbReference>
<dbReference type="GO" id="GO:0006508">
    <property type="term" value="P:proteolysis"/>
    <property type="evidence" value="ECO:0007669"/>
    <property type="project" value="InterPro"/>
</dbReference>
<accession>A0A399RRX5</accession>
<dbReference type="EMBL" id="QWFX01000005">
    <property type="protein sequence ID" value="RIJ33024.1"/>
    <property type="molecule type" value="Genomic_DNA"/>
</dbReference>
<dbReference type="RefSeq" id="WP_119375102.1">
    <property type="nucleotide sequence ID" value="NZ_QWFX01000005.1"/>
</dbReference>
<reference evidence="3 4" key="1">
    <citation type="submission" date="2018-08" db="EMBL/GenBank/DDBJ databases">
        <title>Henriciella mobilis sp. nov., isolated from seawater.</title>
        <authorList>
            <person name="Cheng H."/>
            <person name="Wu Y.-H."/>
            <person name="Xu X.-W."/>
            <person name="Guo L.-L."/>
        </authorList>
    </citation>
    <scope>NUCLEOTIDE SEQUENCE [LARGE SCALE GENOMIC DNA]</scope>
    <source>
        <strain evidence="3 4">JN25</strain>
    </source>
</reference>
<dbReference type="AlphaFoldDB" id="A0A399RRX5"/>
<sequence length="530" mass="57148">MTSVFNRIGALLLAVGWVAVAGCANAQPYDLATSSPLEQADAPAKSEVGAGKGSPDAPYRKVTRHSLDVNGQSITYEAIAGETLLRDMTGAATARIFSFTYKRTDVDETDRPVLFVFNGGPGSASLWIHMGAIGPKQVVLDNEVNPSNVPPFGLKDNTASVLDVADLVFIDPVGTGFSRPAEGVNPRRFWGVDEDAESIAQFIELWLSEHGRWNSPKYVLGESYGSIRAAVLPRFLMGSPIYNGVMRGITLDGVVLLGTTLGARPGSGGQDGTGSVAEQQARVLPGIVATAAFHGRSALEGDATDVFSQAAAYADGPYRAALQKLQDGTLDAAERQSVLAELTRMTGLSADQIGDDLYVDEREFAKLLLVGAGLEIGMYDSRYTLPSAQSGNDPVADDPAMTRYVPGFVAAFNQMLRDDLDVRLARPYLAIYWKDLLQSWNWQRRAIPPDQSYAEDIAIAMRRNPDLRVFVASGYYDLVTTPADARAQLEAANLPAERVRYEDYASGHMLYLGGTADAFADDLREFLTSP</sequence>
<evidence type="ECO:0000256" key="2">
    <source>
        <dbReference type="SAM" id="SignalP"/>
    </source>
</evidence>
<gene>
    <name evidence="3" type="ORF">D1223_04050</name>
</gene>
<feature type="region of interest" description="Disordered" evidence="1">
    <location>
        <begin position="38"/>
        <end position="60"/>
    </location>
</feature>
<dbReference type="InterPro" id="IPR029058">
    <property type="entry name" value="AB_hydrolase_fold"/>
</dbReference>
<keyword evidence="2" id="KW-0732">Signal</keyword>
<evidence type="ECO:0000313" key="3">
    <source>
        <dbReference type="EMBL" id="RIJ33024.1"/>
    </source>
</evidence>
<dbReference type="GO" id="GO:0004185">
    <property type="term" value="F:serine-type carboxypeptidase activity"/>
    <property type="evidence" value="ECO:0007669"/>
    <property type="project" value="InterPro"/>
</dbReference>
<name>A0A399RRX5_9PROT</name>
<organism evidence="3 4">
    <name type="scientific">Henriciella mobilis</name>
    <dbReference type="NCBI Taxonomy" id="2305467"/>
    <lineage>
        <taxon>Bacteria</taxon>
        <taxon>Pseudomonadati</taxon>
        <taxon>Pseudomonadota</taxon>
        <taxon>Alphaproteobacteria</taxon>
        <taxon>Hyphomonadales</taxon>
        <taxon>Hyphomonadaceae</taxon>
        <taxon>Henriciella</taxon>
    </lineage>
</organism>
<evidence type="ECO:0000256" key="1">
    <source>
        <dbReference type="SAM" id="MobiDB-lite"/>
    </source>
</evidence>
<dbReference type="Proteomes" id="UP000266385">
    <property type="component" value="Unassembled WGS sequence"/>
</dbReference>
<proteinExistence type="predicted"/>
<comment type="caution">
    <text evidence="3">The sequence shown here is derived from an EMBL/GenBank/DDBJ whole genome shotgun (WGS) entry which is preliminary data.</text>
</comment>
<keyword evidence="4" id="KW-1185">Reference proteome</keyword>
<protein>
    <submittedName>
        <fullName evidence="3">Septum formation initiator</fullName>
    </submittedName>
</protein>
<dbReference type="PROSITE" id="PS51257">
    <property type="entry name" value="PROKAR_LIPOPROTEIN"/>
    <property type="match status" value="1"/>
</dbReference>
<dbReference type="SUPFAM" id="SSF53474">
    <property type="entry name" value="alpha/beta-Hydrolases"/>
    <property type="match status" value="1"/>
</dbReference>
<dbReference type="OrthoDB" id="9770107at2"/>
<feature type="signal peptide" evidence="2">
    <location>
        <begin position="1"/>
        <end position="26"/>
    </location>
</feature>
<evidence type="ECO:0000313" key="4">
    <source>
        <dbReference type="Proteomes" id="UP000266385"/>
    </source>
</evidence>
<feature type="chain" id="PRO_5017366390" evidence="2">
    <location>
        <begin position="27"/>
        <end position="530"/>
    </location>
</feature>